<dbReference type="GO" id="GO:0046872">
    <property type="term" value="F:metal ion binding"/>
    <property type="evidence" value="ECO:0007669"/>
    <property type="project" value="UniProtKB-KW"/>
</dbReference>
<dbReference type="GO" id="GO:0009055">
    <property type="term" value="F:electron transfer activity"/>
    <property type="evidence" value="ECO:0007669"/>
    <property type="project" value="InterPro"/>
</dbReference>
<comment type="subcellular location">
    <subcellularLocation>
        <location evidence="1">Cell membrane</location>
        <topology evidence="1">Single-pass membrane protein</topology>
    </subcellularLocation>
</comment>
<dbReference type="EMBL" id="JADQAZ010000002">
    <property type="protein sequence ID" value="MBT0958325.1"/>
    <property type="molecule type" value="Genomic_DNA"/>
</dbReference>
<dbReference type="RefSeq" id="WP_327794531.1">
    <property type="nucleotide sequence ID" value="NZ_JADQAZ010000002.1"/>
</dbReference>
<keyword evidence="7" id="KW-0249">Electron transport</keyword>
<evidence type="ECO:0000256" key="5">
    <source>
        <dbReference type="ARBA" id="ARBA00022692"/>
    </source>
</evidence>
<dbReference type="AlphaFoldDB" id="A0AAP2CRG8"/>
<dbReference type="PRINTS" id="PR00604">
    <property type="entry name" value="CYTCHRMECIAB"/>
</dbReference>
<name>A0AAP2CRG8_9RHOB</name>
<dbReference type="InterPro" id="IPR002327">
    <property type="entry name" value="Cyt_c_1A/1B"/>
</dbReference>
<dbReference type="GO" id="GO:0005886">
    <property type="term" value="C:plasma membrane"/>
    <property type="evidence" value="ECO:0007669"/>
    <property type="project" value="UniProtKB-SubCell"/>
</dbReference>
<proteinExistence type="predicted"/>
<keyword evidence="14" id="KW-1185">Reference proteome</keyword>
<evidence type="ECO:0000256" key="9">
    <source>
        <dbReference type="ARBA" id="ARBA00023004"/>
    </source>
</evidence>
<dbReference type="FunFam" id="1.10.760.10:FF:000026">
    <property type="entry name" value="Cytochrome C, membrane-bound"/>
    <property type="match status" value="1"/>
</dbReference>
<dbReference type="SUPFAM" id="SSF46626">
    <property type="entry name" value="Cytochrome c"/>
    <property type="match status" value="1"/>
</dbReference>
<evidence type="ECO:0000256" key="2">
    <source>
        <dbReference type="ARBA" id="ARBA00022448"/>
    </source>
</evidence>
<keyword evidence="2" id="KW-0813">Transport</keyword>
<evidence type="ECO:0000256" key="3">
    <source>
        <dbReference type="ARBA" id="ARBA00022475"/>
    </source>
</evidence>
<gene>
    <name evidence="13" type="ORF">IV417_13110</name>
</gene>
<dbReference type="Gene3D" id="1.10.760.10">
    <property type="entry name" value="Cytochrome c-like domain"/>
    <property type="match status" value="1"/>
</dbReference>
<dbReference type="InterPro" id="IPR036909">
    <property type="entry name" value="Cyt_c-like_dom_sf"/>
</dbReference>
<evidence type="ECO:0000256" key="6">
    <source>
        <dbReference type="ARBA" id="ARBA00022723"/>
    </source>
</evidence>
<comment type="caution">
    <text evidence="13">The sequence shown here is derived from an EMBL/GenBank/DDBJ whole genome shotgun (WGS) entry which is preliminary data.</text>
</comment>
<dbReference type="PROSITE" id="PS51007">
    <property type="entry name" value="CYTC"/>
    <property type="match status" value="1"/>
</dbReference>
<keyword evidence="3" id="KW-1003">Cell membrane</keyword>
<keyword evidence="4 11" id="KW-0349">Heme</keyword>
<evidence type="ECO:0000256" key="7">
    <source>
        <dbReference type="ARBA" id="ARBA00022982"/>
    </source>
</evidence>
<reference evidence="13 14" key="1">
    <citation type="journal article" date="2021" name="Arch. Microbiol.">
        <title>Harenicola maris gen. nov., sp. nov. isolated from the Sea of Japan shallow sediments.</title>
        <authorList>
            <person name="Romanenko L.A."/>
            <person name="Kurilenko V.V."/>
            <person name="Chernysheva N.Y."/>
            <person name="Tekutyeva L.A."/>
            <person name="Velansky P.V."/>
            <person name="Svetashev V.I."/>
            <person name="Isaeva M.P."/>
        </authorList>
    </citation>
    <scope>NUCLEOTIDE SEQUENCE [LARGE SCALE GENOMIC DNA]</scope>
    <source>
        <strain evidence="13 14">KMM 3653</strain>
    </source>
</reference>
<keyword evidence="8" id="KW-1133">Transmembrane helix</keyword>
<keyword evidence="10" id="KW-0472">Membrane</keyword>
<dbReference type="GO" id="GO:0020037">
    <property type="term" value="F:heme binding"/>
    <property type="evidence" value="ECO:0007669"/>
    <property type="project" value="InterPro"/>
</dbReference>
<evidence type="ECO:0000256" key="8">
    <source>
        <dbReference type="ARBA" id="ARBA00022989"/>
    </source>
</evidence>
<evidence type="ECO:0000256" key="11">
    <source>
        <dbReference type="PROSITE-ProRule" id="PRU00433"/>
    </source>
</evidence>
<evidence type="ECO:0000259" key="12">
    <source>
        <dbReference type="PROSITE" id="PS51007"/>
    </source>
</evidence>
<organism evidence="13 14">
    <name type="scientific">Harenicola maris</name>
    <dbReference type="NCBI Taxonomy" id="2841044"/>
    <lineage>
        <taxon>Bacteria</taxon>
        <taxon>Pseudomonadati</taxon>
        <taxon>Pseudomonadota</taxon>
        <taxon>Alphaproteobacteria</taxon>
        <taxon>Rhodobacterales</taxon>
        <taxon>Paracoccaceae</taxon>
        <taxon>Harenicola</taxon>
    </lineage>
</organism>
<dbReference type="InterPro" id="IPR009056">
    <property type="entry name" value="Cyt_c-like_dom"/>
</dbReference>
<evidence type="ECO:0000256" key="1">
    <source>
        <dbReference type="ARBA" id="ARBA00004162"/>
    </source>
</evidence>
<keyword evidence="6 11" id="KW-0479">Metal-binding</keyword>
<evidence type="ECO:0000313" key="13">
    <source>
        <dbReference type="EMBL" id="MBT0958325.1"/>
    </source>
</evidence>
<dbReference type="Pfam" id="PF00034">
    <property type="entry name" value="Cytochrom_C"/>
    <property type="match status" value="1"/>
</dbReference>
<evidence type="ECO:0000256" key="4">
    <source>
        <dbReference type="ARBA" id="ARBA00022617"/>
    </source>
</evidence>
<dbReference type="PANTHER" id="PTHR11961">
    <property type="entry name" value="CYTOCHROME C"/>
    <property type="match status" value="1"/>
</dbReference>
<accession>A0AAP2CRG8</accession>
<keyword evidence="9 11" id="KW-0408">Iron</keyword>
<protein>
    <submittedName>
        <fullName evidence="13">Cytochrome c family protein</fullName>
    </submittedName>
</protein>
<sequence length="174" mass="18661">MFDTMTMVKSFGWLCGAFLAFLLIKWVAEETYHIGGSGHGDHHEQAYSIDTGADDSGAAVEEEVIDIAALMAEADVSKGEKGFSKCKACHKLEAGENGTGPSLFGVVGRPVDAIDGFNYSGALEEVASEWTVENLFHFLENPKKFAPGTAMAFAGLRKPGDRADLIAYLSTFSQ</sequence>
<evidence type="ECO:0000313" key="14">
    <source>
        <dbReference type="Proteomes" id="UP001315686"/>
    </source>
</evidence>
<keyword evidence="5" id="KW-0812">Transmembrane</keyword>
<feature type="domain" description="Cytochrome c" evidence="12">
    <location>
        <begin position="74"/>
        <end position="173"/>
    </location>
</feature>
<evidence type="ECO:0000256" key="10">
    <source>
        <dbReference type="ARBA" id="ARBA00023136"/>
    </source>
</evidence>
<dbReference type="Proteomes" id="UP001315686">
    <property type="component" value="Unassembled WGS sequence"/>
</dbReference>